<dbReference type="Gene3D" id="3.30.360.10">
    <property type="entry name" value="Dihydrodipicolinate Reductase, domain 2"/>
    <property type="match status" value="1"/>
</dbReference>
<evidence type="ECO:0000313" key="6">
    <source>
        <dbReference type="Proteomes" id="UP000050898"/>
    </source>
</evidence>
<dbReference type="InterPro" id="IPR036291">
    <property type="entry name" value="NAD(P)-bd_dom_sf"/>
</dbReference>
<dbReference type="GO" id="GO:0000166">
    <property type="term" value="F:nucleotide binding"/>
    <property type="evidence" value="ECO:0007669"/>
    <property type="project" value="InterPro"/>
</dbReference>
<dbReference type="Proteomes" id="UP000050898">
    <property type="component" value="Unassembled WGS sequence"/>
</dbReference>
<dbReference type="SUPFAM" id="SSF55347">
    <property type="entry name" value="Glyceraldehyde-3-phosphate dehydrogenase-like, C-terminal domain"/>
    <property type="match status" value="1"/>
</dbReference>
<sequence length="334" mass="37208">MKKIKIAVIGTGRIGQMHIENIANLREYFELIAIADSYNDHLEEIADKYQIPVFTKNYQDVLTNKDVEAVLIASSTDTHAEIIMAAAENGKHILCEKPIDTEIERIKKVLAVVKEKNVFLQIGFNRRFDHNFHKIHEYVTNGSLGDPQIIKVSSRDPEPPSLEYVKISGGLFSDMMIHDFDMVRYLSNSEVTEVFANGAVLVDPKIGDAGDIDTAIVTLKFANGALGVIDNSRQAVYGYDQRAEVFGSKGQAFSENDRLSNVELDNATGGHVDKIPVFFIERYTQAYVDELKAFYATVTEHKEPAITGFDGLQAVKIAQACLESLKTHKPVVLK</sequence>
<dbReference type="RefSeq" id="WP_010078101.1">
    <property type="nucleotide sequence ID" value="NZ_AYYH01000004.1"/>
</dbReference>
<dbReference type="PATRIC" id="fig|1046596.6.peg.1641"/>
<accession>A0A0R2EEQ6</accession>
<dbReference type="Gene3D" id="3.40.50.720">
    <property type="entry name" value="NAD(P)-binding Rossmann-like Domain"/>
    <property type="match status" value="1"/>
</dbReference>
<dbReference type="GO" id="GO:0016491">
    <property type="term" value="F:oxidoreductase activity"/>
    <property type="evidence" value="ECO:0007669"/>
    <property type="project" value="UniProtKB-KW"/>
</dbReference>
<comment type="similarity">
    <text evidence="1">Belongs to the Gfo/Idh/MocA family.</text>
</comment>
<evidence type="ECO:0000313" key="5">
    <source>
        <dbReference type="EMBL" id="KRN11068.1"/>
    </source>
</evidence>
<dbReference type="EMBL" id="AYYH01000004">
    <property type="protein sequence ID" value="KRN11068.1"/>
    <property type="molecule type" value="Genomic_DNA"/>
</dbReference>
<protein>
    <submittedName>
        <fullName evidence="5">Oxidoreductase, NAD-binding protein</fullName>
    </submittedName>
</protein>
<dbReference type="OrthoDB" id="9815825at2"/>
<dbReference type="InterPro" id="IPR030827">
    <property type="entry name" value="Myo_inos_IolG"/>
</dbReference>
<dbReference type="InterPro" id="IPR055170">
    <property type="entry name" value="GFO_IDH_MocA-like_dom"/>
</dbReference>
<evidence type="ECO:0000256" key="1">
    <source>
        <dbReference type="ARBA" id="ARBA00010928"/>
    </source>
</evidence>
<name>A0A0R2EEQ6_9LACO</name>
<dbReference type="FunFam" id="3.30.360.10:FF:000023">
    <property type="entry name" value="Inositol 2-dehydrogenase"/>
    <property type="match status" value="1"/>
</dbReference>
<reference evidence="5 6" key="1">
    <citation type="journal article" date="2015" name="Genome Announc.">
        <title>Expanding the biotechnology potential of lactobacilli through comparative genomics of 213 strains and associated genera.</title>
        <authorList>
            <person name="Sun Z."/>
            <person name="Harris H.M."/>
            <person name="McCann A."/>
            <person name="Guo C."/>
            <person name="Argimon S."/>
            <person name="Zhang W."/>
            <person name="Yang X."/>
            <person name="Jeffery I.B."/>
            <person name="Cooney J.C."/>
            <person name="Kagawa T.F."/>
            <person name="Liu W."/>
            <person name="Song Y."/>
            <person name="Salvetti E."/>
            <person name="Wrobel A."/>
            <person name="Rasinkangas P."/>
            <person name="Parkhill J."/>
            <person name="Rea M.C."/>
            <person name="O'Sullivan O."/>
            <person name="Ritari J."/>
            <person name="Douillard F.P."/>
            <person name="Paul Ross R."/>
            <person name="Yang R."/>
            <person name="Briner A.E."/>
            <person name="Felis G.E."/>
            <person name="de Vos W.M."/>
            <person name="Barrangou R."/>
            <person name="Klaenhammer T.R."/>
            <person name="Caufield P.W."/>
            <person name="Cui Y."/>
            <person name="Zhang H."/>
            <person name="O'Toole P.W."/>
        </authorList>
    </citation>
    <scope>NUCLEOTIDE SEQUENCE [LARGE SCALE GENOMIC DNA]</scope>
    <source>
        <strain evidence="5 6">DSM 20444</strain>
    </source>
</reference>
<proteinExistence type="inferred from homology"/>
<keyword evidence="6" id="KW-1185">Reference proteome</keyword>
<feature type="domain" description="Gfo/Idh/MocA-like oxidoreductase N-terminal" evidence="3">
    <location>
        <begin position="4"/>
        <end position="124"/>
    </location>
</feature>
<dbReference type="GeneID" id="98317292"/>
<gene>
    <name evidence="5" type="ORF">FD00_GL001557</name>
</gene>
<dbReference type="NCBIfam" id="TIGR04380">
    <property type="entry name" value="myo_inos_iolG"/>
    <property type="match status" value="1"/>
</dbReference>
<keyword evidence="2" id="KW-0560">Oxidoreductase</keyword>
<dbReference type="SUPFAM" id="SSF51735">
    <property type="entry name" value="NAD(P)-binding Rossmann-fold domains"/>
    <property type="match status" value="1"/>
</dbReference>
<comment type="caution">
    <text evidence="5">The sequence shown here is derived from an EMBL/GenBank/DDBJ whole genome shotgun (WGS) entry which is preliminary data.</text>
</comment>
<dbReference type="Pfam" id="PF01408">
    <property type="entry name" value="GFO_IDH_MocA"/>
    <property type="match status" value="1"/>
</dbReference>
<dbReference type="AlphaFoldDB" id="A0A0R2EEQ6"/>
<dbReference type="InterPro" id="IPR000683">
    <property type="entry name" value="Gfo/Idh/MocA-like_OxRdtase_N"/>
</dbReference>
<evidence type="ECO:0000259" key="4">
    <source>
        <dbReference type="Pfam" id="PF22725"/>
    </source>
</evidence>
<dbReference type="Pfam" id="PF22725">
    <property type="entry name" value="GFO_IDH_MocA_C3"/>
    <property type="match status" value="1"/>
</dbReference>
<feature type="domain" description="GFO/IDH/MocA-like oxidoreductase" evidence="4">
    <location>
        <begin position="132"/>
        <end position="251"/>
    </location>
</feature>
<evidence type="ECO:0000259" key="3">
    <source>
        <dbReference type="Pfam" id="PF01408"/>
    </source>
</evidence>
<evidence type="ECO:0000256" key="2">
    <source>
        <dbReference type="ARBA" id="ARBA00023002"/>
    </source>
</evidence>
<organism evidence="5 6">
    <name type="scientific">Liquorilactobacillus mali KCTC 3596 = DSM 20444</name>
    <dbReference type="NCBI Taxonomy" id="1046596"/>
    <lineage>
        <taxon>Bacteria</taxon>
        <taxon>Bacillati</taxon>
        <taxon>Bacillota</taxon>
        <taxon>Bacilli</taxon>
        <taxon>Lactobacillales</taxon>
        <taxon>Lactobacillaceae</taxon>
        <taxon>Liquorilactobacillus</taxon>
    </lineage>
</organism>
<dbReference type="PANTHER" id="PTHR42840:SF3">
    <property type="entry name" value="BINDING ROSSMANN FOLD OXIDOREDUCTASE, PUTATIVE (AFU_ORTHOLOGUE AFUA_2G10240)-RELATED"/>
    <property type="match status" value="1"/>
</dbReference>
<dbReference type="PANTHER" id="PTHR42840">
    <property type="entry name" value="NAD(P)-BINDING ROSSMANN-FOLD SUPERFAMILY PROTEIN-RELATED"/>
    <property type="match status" value="1"/>
</dbReference>